<feature type="compositionally biased region" description="Polar residues" evidence="1">
    <location>
        <begin position="8"/>
        <end position="17"/>
    </location>
</feature>
<sequence>MINEEEQGTNSQQSEKPSASEIFSGKDVVIGRELVELLIADEVGVPVYYHNYQNLDKKINVMVDREVGNEDYSVRQKEENHDQLLGIIIPTADAKDQFIYIGIMEDDFVFQAGSDLQAEFNPESNVRYTFGWQRFGDRIAQHENDSTTPERYKLEILFKAHEDSQRFDTKVLEAVEKRRQIHEAIRKSRTEIRQNLKDKLFGGSS</sequence>
<accession>A0A0F9YY96</accession>
<dbReference type="EMBL" id="LBOI01000009">
    <property type="protein sequence ID" value="KKP31431.1"/>
    <property type="molecule type" value="Genomic_DNA"/>
</dbReference>
<evidence type="ECO:0000313" key="2">
    <source>
        <dbReference type="EMBL" id="KKP31431.1"/>
    </source>
</evidence>
<name>A0A0F9YY96_9BACT</name>
<dbReference type="Proteomes" id="UP000034803">
    <property type="component" value="Unassembled WGS sequence"/>
</dbReference>
<comment type="caution">
    <text evidence="2">The sequence shown here is derived from an EMBL/GenBank/DDBJ whole genome shotgun (WGS) entry which is preliminary data.</text>
</comment>
<proteinExistence type="predicted"/>
<organism evidence="2 3">
    <name type="scientific">Candidatus Woesebacteria bacterium GW2011_GWC2_31_9</name>
    <dbReference type="NCBI Taxonomy" id="1618586"/>
    <lineage>
        <taxon>Bacteria</taxon>
        <taxon>Candidatus Woeseibacteriota</taxon>
    </lineage>
</organism>
<reference evidence="2 3" key="1">
    <citation type="journal article" date="2015" name="Nature">
        <title>rRNA introns, odd ribosomes, and small enigmatic genomes across a large radiation of phyla.</title>
        <authorList>
            <person name="Brown C.T."/>
            <person name="Hug L.A."/>
            <person name="Thomas B.C."/>
            <person name="Sharon I."/>
            <person name="Castelle C.J."/>
            <person name="Singh A."/>
            <person name="Wilkins M.J."/>
            <person name="Williams K.H."/>
            <person name="Banfield J.F."/>
        </authorList>
    </citation>
    <scope>NUCLEOTIDE SEQUENCE [LARGE SCALE GENOMIC DNA]</scope>
</reference>
<evidence type="ECO:0000313" key="3">
    <source>
        <dbReference type="Proteomes" id="UP000034803"/>
    </source>
</evidence>
<feature type="region of interest" description="Disordered" evidence="1">
    <location>
        <begin position="1"/>
        <end position="20"/>
    </location>
</feature>
<dbReference type="AlphaFoldDB" id="A0A0F9YY96"/>
<protein>
    <submittedName>
        <fullName evidence="2">Uncharacterized protein</fullName>
    </submittedName>
</protein>
<evidence type="ECO:0000256" key="1">
    <source>
        <dbReference type="SAM" id="MobiDB-lite"/>
    </source>
</evidence>
<gene>
    <name evidence="2" type="ORF">UR21_C0009G0012</name>
</gene>